<protein>
    <submittedName>
        <fullName evidence="1">ApoI</fullName>
    </submittedName>
</protein>
<organism evidence="1">
    <name type="scientific">Glutamicibacter protophormiae</name>
    <name type="common">Brevibacterium protophormiae</name>
    <dbReference type="NCBI Taxonomy" id="37930"/>
    <lineage>
        <taxon>Bacteria</taxon>
        <taxon>Bacillati</taxon>
        <taxon>Actinomycetota</taxon>
        <taxon>Actinomycetes</taxon>
        <taxon>Micrococcales</taxon>
        <taxon>Micrococcaceae</taxon>
        <taxon>Glutamicibacter</taxon>
    </lineage>
</organism>
<dbReference type="GO" id="GO:0009036">
    <property type="term" value="F:type II site-specific deoxyribonuclease activity"/>
    <property type="evidence" value="ECO:0007669"/>
    <property type="project" value="InterPro"/>
</dbReference>
<gene>
    <name evidence="1" type="primary">apoIR</name>
</gene>
<sequence>MAQKARLRQNRYGTVINTTSSKQELQLGDALVDATERLTAKFGIAFTHEKKVMLADIVTSLRRSFPTVSFDDPLPNTYMSPDGGILSIMAADGERTFPVLITEVKNQGTNDLRAQEGLKKQAMGNAIERLGKNVIGFRAMMLEDGIIPFVCFGYGWDFHEGSSILDRVKTIAMFGELNQVNVIPEGEEGLFNRGSFFFRMEPWSLEEMSDVMFDVGSRAIHYYFAKFGDSAFKMIGS</sequence>
<name>E3VX99_GLUPR</name>
<dbReference type="EMBL" id="HQ327697">
    <property type="protein sequence ID" value="ADO24180.1"/>
    <property type="molecule type" value="Genomic_DNA"/>
</dbReference>
<dbReference type="AlphaFoldDB" id="E3VX99"/>
<dbReference type="Pfam" id="PF02963">
    <property type="entry name" value="EcoRI"/>
    <property type="match status" value="1"/>
</dbReference>
<dbReference type="REBASE" id="89">
    <property type="entry name" value="ApoI"/>
</dbReference>
<dbReference type="SUPFAM" id="SSF52980">
    <property type="entry name" value="Restriction endonuclease-like"/>
    <property type="match status" value="1"/>
</dbReference>
<dbReference type="InterPro" id="IPR004221">
    <property type="entry name" value="Restrct_endonuc_II_EcoRI"/>
</dbReference>
<accession>E3VX99</accession>
<dbReference type="InterPro" id="IPR011335">
    <property type="entry name" value="Restrct_endonuc-II-like"/>
</dbReference>
<proteinExistence type="predicted"/>
<dbReference type="InterPro" id="IPR011336">
    <property type="entry name" value="Restrct_endonuc_II_EcoRI/MunI"/>
</dbReference>
<reference evidence="1" key="1">
    <citation type="submission" date="2010-09" db="EMBL/GenBank/DDBJ databases">
        <title>ApoI restriction-modification system genes.</title>
        <authorList>
            <person name="Lunnen K.D."/>
            <person name="Wilson G.G."/>
        </authorList>
    </citation>
    <scope>NUCLEOTIDE SEQUENCE</scope>
    <source>
        <strain evidence="1">NEB 723</strain>
    </source>
</reference>
<dbReference type="GO" id="GO:0009307">
    <property type="term" value="P:DNA restriction-modification system"/>
    <property type="evidence" value="ECO:0007669"/>
    <property type="project" value="InterPro"/>
</dbReference>
<dbReference type="Gene3D" id="3.40.580.10">
    <property type="entry name" value="Eco RI Endonuclease, subunit A"/>
    <property type="match status" value="1"/>
</dbReference>
<evidence type="ECO:0000313" key="1">
    <source>
        <dbReference type="EMBL" id="ADO24180.1"/>
    </source>
</evidence>
<dbReference type="GO" id="GO:0000287">
    <property type="term" value="F:magnesium ion binding"/>
    <property type="evidence" value="ECO:0007669"/>
    <property type="project" value="InterPro"/>
</dbReference>
<dbReference type="GO" id="GO:0003677">
    <property type="term" value="F:DNA binding"/>
    <property type="evidence" value="ECO:0007669"/>
    <property type="project" value="InterPro"/>
</dbReference>